<evidence type="ECO:0008006" key="3">
    <source>
        <dbReference type="Google" id="ProtNLM"/>
    </source>
</evidence>
<dbReference type="Proteomes" id="UP001319180">
    <property type="component" value="Unassembled WGS sequence"/>
</dbReference>
<sequence length="144" mass="16419">MKLVEEKNGTLEYDPSVPCITATFTDFMPTEQFKAFLEKGLAHLIEKKKNHSRILWLADTSRHAVQPEKDIQWVAEEWNPRALKAGINHVAFVLPENVFAVRSVKGYAAKSAAKEDEMTIEFFGKIEDAKDWFRNLKPATAALR</sequence>
<organism evidence="1 2">
    <name type="scientific">Dawidia soli</name>
    <dbReference type="NCBI Taxonomy" id="2782352"/>
    <lineage>
        <taxon>Bacteria</taxon>
        <taxon>Pseudomonadati</taxon>
        <taxon>Bacteroidota</taxon>
        <taxon>Cytophagia</taxon>
        <taxon>Cytophagales</taxon>
        <taxon>Chryseotaleaceae</taxon>
        <taxon>Dawidia</taxon>
    </lineage>
</organism>
<keyword evidence="2" id="KW-1185">Reference proteome</keyword>
<proteinExistence type="predicted"/>
<comment type="caution">
    <text evidence="1">The sequence shown here is derived from an EMBL/GenBank/DDBJ whole genome shotgun (WGS) entry which is preliminary data.</text>
</comment>
<protein>
    <recommendedName>
        <fullName evidence="3">STAS/SEC14 domain-containing protein</fullName>
    </recommendedName>
</protein>
<name>A0AAP2D7X8_9BACT</name>
<evidence type="ECO:0000313" key="2">
    <source>
        <dbReference type="Proteomes" id="UP001319180"/>
    </source>
</evidence>
<dbReference type="AlphaFoldDB" id="A0AAP2D7X8"/>
<dbReference type="RefSeq" id="WP_254090356.1">
    <property type="nucleotide sequence ID" value="NZ_JAHESC010000014.1"/>
</dbReference>
<evidence type="ECO:0000313" key="1">
    <source>
        <dbReference type="EMBL" id="MBT1687121.1"/>
    </source>
</evidence>
<reference evidence="1 2" key="1">
    <citation type="submission" date="2021-05" db="EMBL/GenBank/DDBJ databases">
        <title>A Polyphasic approach of four new species of the genus Ohtaekwangia: Ohtaekwangia histidinii sp. nov., Ohtaekwangia cretensis sp. nov., Ohtaekwangia indiensis sp. nov., Ohtaekwangia reichenbachii sp. nov. from diverse environment.</title>
        <authorList>
            <person name="Octaviana S."/>
        </authorList>
    </citation>
    <scope>NUCLEOTIDE SEQUENCE [LARGE SCALE GENOMIC DNA]</scope>
    <source>
        <strain evidence="1 2">PWU37</strain>
    </source>
</reference>
<gene>
    <name evidence="1" type="ORF">KK078_11155</name>
</gene>
<dbReference type="EMBL" id="JAHESC010000014">
    <property type="protein sequence ID" value="MBT1687121.1"/>
    <property type="molecule type" value="Genomic_DNA"/>
</dbReference>
<accession>A0AAP2D7X8</accession>